<keyword evidence="3" id="KW-0677">Repeat</keyword>
<feature type="region of interest" description="Disordered" evidence="7">
    <location>
        <begin position="106"/>
        <end position="147"/>
    </location>
</feature>
<dbReference type="GO" id="GO:0003723">
    <property type="term" value="F:RNA binding"/>
    <property type="evidence" value="ECO:0007669"/>
    <property type="project" value="UniProtKB-UniRule"/>
</dbReference>
<reference evidence="9" key="1">
    <citation type="journal article" date="2004" name="Nature">
        <title>Genome duplication in the teleost fish Tetraodon nigroviridis reveals the early vertebrate proto-karyotype.</title>
        <authorList>
            <person name="Jaillon O."/>
            <person name="Aury J.-M."/>
            <person name="Brunet F."/>
            <person name="Petit J.-L."/>
            <person name="Stange-Thomann N."/>
            <person name="Mauceli E."/>
            <person name="Bouneau L."/>
            <person name="Fischer C."/>
            <person name="Ozouf-Costaz C."/>
            <person name="Bernot A."/>
            <person name="Nicaud S."/>
            <person name="Jaffe D."/>
            <person name="Fisher S."/>
            <person name="Lutfalla G."/>
            <person name="Dossat C."/>
            <person name="Segurens B."/>
            <person name="Dasilva C."/>
            <person name="Salanoubat M."/>
            <person name="Levy M."/>
            <person name="Boudet N."/>
            <person name="Castellano S."/>
            <person name="Anthouard V."/>
            <person name="Jubin C."/>
            <person name="Castelli V."/>
            <person name="Katinka M."/>
            <person name="Vacherie B."/>
            <person name="Biemont C."/>
            <person name="Skalli Z."/>
            <person name="Cattolico L."/>
            <person name="Poulain J."/>
            <person name="De Berardinis V."/>
            <person name="Cruaud C."/>
            <person name="Duprat S."/>
            <person name="Brottier P."/>
            <person name="Coutanceau J.-P."/>
            <person name="Gouzy J."/>
            <person name="Parra G."/>
            <person name="Lardier G."/>
            <person name="Chapple C."/>
            <person name="McKernan K.J."/>
            <person name="McEwan P."/>
            <person name="Bosak S."/>
            <person name="Kellis M."/>
            <person name="Volff J.-N."/>
            <person name="Guigo R."/>
            <person name="Zody M.C."/>
            <person name="Mesirov J."/>
            <person name="Lindblad-Toh K."/>
            <person name="Birren B."/>
            <person name="Nusbaum C."/>
            <person name="Kahn D."/>
            <person name="Robinson-Rechavi M."/>
            <person name="Laudet V."/>
            <person name="Schachter V."/>
            <person name="Quetier F."/>
            <person name="Saurin W."/>
            <person name="Scarpelli C."/>
            <person name="Wincker P."/>
            <person name="Lander E.S."/>
            <person name="Weissenbach J."/>
            <person name="Roest Crollius H."/>
        </authorList>
    </citation>
    <scope>NUCLEOTIDE SEQUENCE [LARGE SCALE GENOMIC DNA]</scope>
</reference>
<dbReference type="Gene3D" id="3.30.1370.10">
    <property type="entry name" value="K Homology domain, type 1"/>
    <property type="match status" value="2"/>
</dbReference>
<dbReference type="SUPFAM" id="SSF54791">
    <property type="entry name" value="Eukaryotic type KH-domain (KH-domain type I)"/>
    <property type="match status" value="4"/>
</dbReference>
<feature type="compositionally biased region" description="Basic and acidic residues" evidence="7">
    <location>
        <begin position="113"/>
        <end position="122"/>
    </location>
</feature>
<gene>
    <name evidence="9" type="ORF">GSTENG00026122001</name>
</gene>
<dbReference type="Pfam" id="PF00013">
    <property type="entry name" value="KH_1"/>
    <property type="match status" value="4"/>
</dbReference>
<comment type="caution">
    <text evidence="9">The sequence shown here is derived from an EMBL/GenBank/DDBJ whole genome shotgun (WGS) entry which is preliminary data.</text>
</comment>
<dbReference type="FunFam" id="3.30.310.210:FF:000001">
    <property type="entry name" value="insulin-like growth factor 2 mRNA-binding protein 1 isoform X1"/>
    <property type="match status" value="1"/>
</dbReference>
<evidence type="ECO:0000256" key="2">
    <source>
        <dbReference type="ARBA" id="ARBA00022448"/>
    </source>
</evidence>
<evidence type="ECO:0000313" key="9">
    <source>
        <dbReference type="EMBL" id="CAG05934.1"/>
    </source>
</evidence>
<protein>
    <submittedName>
        <fullName evidence="9">(spotted green pufferfish) hypothetical protein</fullName>
    </submittedName>
</protein>
<dbReference type="Gene3D" id="3.30.70.330">
    <property type="match status" value="1"/>
</dbReference>
<dbReference type="PROSITE" id="PS50084">
    <property type="entry name" value="KH_TYPE_1"/>
    <property type="match status" value="4"/>
</dbReference>
<evidence type="ECO:0000259" key="8">
    <source>
        <dbReference type="PROSITE" id="PS50102"/>
    </source>
</evidence>
<dbReference type="SUPFAM" id="SSF54928">
    <property type="entry name" value="RNA-binding domain, RBD"/>
    <property type="match status" value="1"/>
</dbReference>
<evidence type="ECO:0000256" key="6">
    <source>
        <dbReference type="PROSITE-ProRule" id="PRU00176"/>
    </source>
</evidence>
<dbReference type="PROSITE" id="PS50102">
    <property type="entry name" value="RRM"/>
    <property type="match status" value="1"/>
</dbReference>
<keyword evidence="4" id="KW-0509">mRNA transport</keyword>
<dbReference type="InterPro" id="IPR012677">
    <property type="entry name" value="Nucleotide-bd_a/b_plait_sf"/>
</dbReference>
<dbReference type="PANTHER" id="PTHR10288">
    <property type="entry name" value="KH DOMAIN CONTAINING RNA BINDING PROTEIN"/>
    <property type="match status" value="1"/>
</dbReference>
<accession>Q4S098</accession>
<sequence>MVWQAGFQGSNKFAVGGLMGVGMCGGGHGTRKLQIRNIPPHLQWEVLDGLLAQCGTVENCEQVNTDSETAVVNVTYACRDHAKQAIQKLNGYQLESNTLHVSYIPDETSELDDGQRGPEYGRRPGYGPRGGPRGVSPNSGMPSKPPHADLPLRLLVLTQYVGAIIGKEGATIRNITKQTGSKIDIHRKENAGAAEKPISIHSSPEGCSAACRMILDIMNQEAKDTKTADEVPLKILAHNNFVGRLIGKEGRNLKKIEQDTNTKITISSLQDLSLYNQERTITVKGCVDGCCQAEVEIMKKVREAYENDIAAMNQQAHLIPGLNLGALGLFPPTSSMPPPMPGNSCAATPYGFGVRTSGFPGFRDVCDRSSVLVKMCPPAGGVLFTGCVRCVLLGESKEISGMLNLIQSSLILFVNNTNCRRLYHSSSARWFFKGVCVIKCWPHVCVQAPEIETVHVYIPAQAVGAIIGKKGQHIKQLSRFAGASIKIAPAESPESKMRMVIVTGPPEAQFKAQGRIYGKLKEENFFGPKEEVKLETHIKMAAAAAGRVIGKGGKTVNELQNLTAAEVVVPREQTPDENDQVIVKINGHFYASQCAQRKIRDILMPFKQPQKMG</sequence>
<keyword evidence="5" id="KW-0810">Translation regulation</keyword>
<dbReference type="InterPro" id="IPR004088">
    <property type="entry name" value="KH_dom_type_1"/>
</dbReference>
<feature type="non-terminal residue" evidence="9">
    <location>
        <position position="1"/>
    </location>
</feature>
<dbReference type="AlphaFoldDB" id="Q4S098"/>
<dbReference type="InterPro" id="IPR004087">
    <property type="entry name" value="KH_dom"/>
</dbReference>
<dbReference type="KEGG" id="tng:GSTEN00026122G001"/>
<dbReference type="GO" id="GO:0006417">
    <property type="term" value="P:regulation of translation"/>
    <property type="evidence" value="ECO:0007669"/>
    <property type="project" value="UniProtKB-KW"/>
</dbReference>
<dbReference type="InterPro" id="IPR035979">
    <property type="entry name" value="RBD_domain_sf"/>
</dbReference>
<dbReference type="EMBL" id="CAAE01014784">
    <property type="protein sequence ID" value="CAG05934.1"/>
    <property type="molecule type" value="Genomic_DNA"/>
</dbReference>
<dbReference type="OrthoDB" id="752362at2759"/>
<dbReference type="InterPro" id="IPR036612">
    <property type="entry name" value="KH_dom_type_1_sf"/>
</dbReference>
<keyword evidence="6" id="KW-0694">RNA-binding</keyword>
<evidence type="ECO:0000256" key="7">
    <source>
        <dbReference type="SAM" id="MobiDB-lite"/>
    </source>
</evidence>
<dbReference type="CDD" id="cd22490">
    <property type="entry name" value="KH-I_IGF2BP1_rpt1"/>
    <property type="match status" value="1"/>
</dbReference>
<name>Q4S098_TETNG</name>
<dbReference type="FunFam" id="3.30.1370.10:FF:000026">
    <property type="entry name" value="Insulin-like growth factor 2 mRNA-binding protein 3"/>
    <property type="match status" value="1"/>
</dbReference>
<evidence type="ECO:0000256" key="1">
    <source>
        <dbReference type="ARBA" id="ARBA00009094"/>
    </source>
</evidence>
<reference evidence="9" key="2">
    <citation type="submission" date="2004-02" db="EMBL/GenBank/DDBJ databases">
        <authorList>
            <consortium name="Genoscope"/>
            <consortium name="Whitehead Institute Centre for Genome Research"/>
        </authorList>
    </citation>
    <scope>NUCLEOTIDE SEQUENCE</scope>
</reference>
<evidence type="ECO:0000256" key="4">
    <source>
        <dbReference type="ARBA" id="ARBA00022816"/>
    </source>
</evidence>
<dbReference type="GO" id="GO:0051028">
    <property type="term" value="P:mRNA transport"/>
    <property type="evidence" value="ECO:0007669"/>
    <property type="project" value="UniProtKB-KW"/>
</dbReference>
<dbReference type="SMART" id="SM00360">
    <property type="entry name" value="RRM"/>
    <property type="match status" value="1"/>
</dbReference>
<dbReference type="Pfam" id="PF00076">
    <property type="entry name" value="RRM_1"/>
    <property type="match status" value="1"/>
</dbReference>
<dbReference type="InterPro" id="IPR000504">
    <property type="entry name" value="RRM_dom"/>
</dbReference>
<dbReference type="Gene3D" id="3.30.310.210">
    <property type="match status" value="1"/>
</dbReference>
<evidence type="ECO:0000256" key="5">
    <source>
        <dbReference type="ARBA" id="ARBA00022845"/>
    </source>
</evidence>
<organism evidence="9">
    <name type="scientific">Tetraodon nigroviridis</name>
    <name type="common">Spotted green pufferfish</name>
    <name type="synonym">Chelonodon nigroviridis</name>
    <dbReference type="NCBI Taxonomy" id="99883"/>
    <lineage>
        <taxon>Eukaryota</taxon>
        <taxon>Metazoa</taxon>
        <taxon>Chordata</taxon>
        <taxon>Craniata</taxon>
        <taxon>Vertebrata</taxon>
        <taxon>Euteleostomi</taxon>
        <taxon>Actinopterygii</taxon>
        <taxon>Neopterygii</taxon>
        <taxon>Teleostei</taxon>
        <taxon>Neoteleostei</taxon>
        <taxon>Acanthomorphata</taxon>
        <taxon>Eupercaria</taxon>
        <taxon>Tetraodontiformes</taxon>
        <taxon>Tetradontoidea</taxon>
        <taxon>Tetraodontidae</taxon>
        <taxon>Tetraodon</taxon>
    </lineage>
</organism>
<feature type="domain" description="RRM" evidence="8">
    <location>
        <begin position="31"/>
        <end position="106"/>
    </location>
</feature>
<evidence type="ECO:0000256" key="3">
    <source>
        <dbReference type="ARBA" id="ARBA00022737"/>
    </source>
</evidence>
<proteinExistence type="inferred from homology"/>
<dbReference type="CDD" id="cd22499">
    <property type="entry name" value="KH-I_IGF2BP1_rpt4"/>
    <property type="match status" value="1"/>
</dbReference>
<dbReference type="CDD" id="cd22496">
    <property type="entry name" value="KH-I_IGF2BP1_rpt3"/>
    <property type="match status" value="1"/>
</dbReference>
<dbReference type="SMART" id="SM00322">
    <property type="entry name" value="KH"/>
    <property type="match status" value="4"/>
</dbReference>
<keyword evidence="2" id="KW-0813">Transport</keyword>
<comment type="similarity">
    <text evidence="1">Belongs to the RRM IMP/VICKZ family.</text>
</comment>